<reference evidence="3" key="2">
    <citation type="submission" date="2007-04" db="EMBL/GenBank/DDBJ databases">
        <title>The genome of the human body louse.</title>
        <authorList>
            <consortium name="The Human Body Louse Genome Consortium"/>
            <person name="Kirkness E."/>
            <person name="Walenz B."/>
            <person name="Hass B."/>
            <person name="Bruggner R."/>
            <person name="Strausberg R."/>
        </authorList>
    </citation>
    <scope>NUCLEOTIDE SEQUENCE</scope>
    <source>
        <strain evidence="3">USDA</strain>
    </source>
</reference>
<dbReference type="Proteomes" id="UP000009046">
    <property type="component" value="Unassembled WGS sequence"/>
</dbReference>
<keyword evidence="3" id="KW-0812">Transmembrane</keyword>
<reference evidence="4" key="3">
    <citation type="submission" date="2020-05" db="UniProtKB">
        <authorList>
            <consortium name="EnsemblMetazoa"/>
        </authorList>
    </citation>
    <scope>IDENTIFICATION</scope>
    <source>
        <strain evidence="4">USDA</strain>
    </source>
</reference>
<accession>E0VYT9</accession>
<dbReference type="CTD" id="8233268"/>
<dbReference type="Pfam" id="PF13516">
    <property type="entry name" value="LRR_6"/>
    <property type="match status" value="1"/>
</dbReference>
<dbReference type="PANTHER" id="PTHR24366:SF96">
    <property type="entry name" value="LEUCINE RICH REPEAT CONTAINING 53"/>
    <property type="match status" value="1"/>
</dbReference>
<keyword evidence="2" id="KW-0677">Repeat</keyword>
<dbReference type="RefSeq" id="XP_002431283.1">
    <property type="nucleotide sequence ID" value="XM_002431238.1"/>
</dbReference>
<protein>
    <submittedName>
        <fullName evidence="3 4">Leucine-rich transmembrane protein, putative</fullName>
    </submittedName>
</protein>
<proteinExistence type="predicted"/>
<gene>
    <name evidence="4" type="primary">8233268</name>
    <name evidence="3" type="ORF">Phum_PHUM519260</name>
</gene>
<dbReference type="STRING" id="121224.E0VYT9"/>
<dbReference type="InParanoid" id="E0VYT9"/>
<evidence type="ECO:0000313" key="5">
    <source>
        <dbReference type="Proteomes" id="UP000009046"/>
    </source>
</evidence>
<dbReference type="VEuPathDB" id="VectorBase:PHUM519260"/>
<dbReference type="SMART" id="SM00365">
    <property type="entry name" value="LRR_SD22"/>
    <property type="match status" value="5"/>
</dbReference>
<dbReference type="EnsemblMetazoa" id="PHUM519260-RA">
    <property type="protein sequence ID" value="PHUM519260-PA"/>
    <property type="gene ID" value="PHUM519260"/>
</dbReference>
<evidence type="ECO:0000256" key="1">
    <source>
        <dbReference type="ARBA" id="ARBA00022614"/>
    </source>
</evidence>
<reference evidence="3" key="1">
    <citation type="submission" date="2007-04" db="EMBL/GenBank/DDBJ databases">
        <title>Annotation of Pediculus humanus corporis strain USDA.</title>
        <authorList>
            <person name="Kirkness E."/>
            <person name="Hannick L."/>
            <person name="Hass B."/>
            <person name="Bruggner R."/>
            <person name="Lawson D."/>
            <person name="Bidwell S."/>
            <person name="Joardar V."/>
            <person name="Caler E."/>
            <person name="Walenz B."/>
            <person name="Inman J."/>
            <person name="Schobel S."/>
            <person name="Galinsky K."/>
            <person name="Amedeo P."/>
            <person name="Strausberg R."/>
        </authorList>
    </citation>
    <scope>NUCLEOTIDE SEQUENCE</scope>
    <source>
        <strain evidence="3">USDA</strain>
    </source>
</reference>
<dbReference type="InterPro" id="IPR032675">
    <property type="entry name" value="LRR_dom_sf"/>
</dbReference>
<dbReference type="SUPFAM" id="SSF52058">
    <property type="entry name" value="L domain-like"/>
    <property type="match status" value="2"/>
</dbReference>
<keyword evidence="3" id="KW-0472">Membrane</keyword>
<keyword evidence="1" id="KW-0433">Leucine-rich repeat</keyword>
<organism>
    <name type="scientific">Pediculus humanus subsp. corporis</name>
    <name type="common">Body louse</name>
    <dbReference type="NCBI Taxonomy" id="121224"/>
    <lineage>
        <taxon>Eukaryota</taxon>
        <taxon>Metazoa</taxon>
        <taxon>Ecdysozoa</taxon>
        <taxon>Arthropoda</taxon>
        <taxon>Hexapoda</taxon>
        <taxon>Insecta</taxon>
        <taxon>Pterygota</taxon>
        <taxon>Neoptera</taxon>
        <taxon>Paraneoptera</taxon>
        <taxon>Psocodea</taxon>
        <taxon>Troctomorpha</taxon>
        <taxon>Phthiraptera</taxon>
        <taxon>Anoplura</taxon>
        <taxon>Pediculidae</taxon>
        <taxon>Pediculus</taxon>
    </lineage>
</organism>
<dbReference type="PANTHER" id="PTHR24366">
    <property type="entry name" value="IG(IMMUNOGLOBULIN) AND LRR(LEUCINE RICH REPEAT) DOMAINS"/>
    <property type="match status" value="1"/>
</dbReference>
<dbReference type="OrthoDB" id="1574204at2759"/>
<evidence type="ECO:0000313" key="3">
    <source>
        <dbReference type="EMBL" id="EEB18545.1"/>
    </source>
</evidence>
<dbReference type="eggNOG" id="KOG0619">
    <property type="taxonomic scope" value="Eukaryota"/>
</dbReference>
<dbReference type="EMBL" id="AAZO01006309">
    <property type="status" value="NOT_ANNOTATED_CDS"/>
    <property type="molecule type" value="Genomic_DNA"/>
</dbReference>
<sequence>MVTVLDLSHNDIKSYSHWKYLKSVEKIDLSNNKITEVSFGGGSYDNLHSIDLSHNSIVYLNAIQIHKLKNLHDLNLSHNSKLHGVSGLKSDNLKILNLSYCYLSYLNDDFLADLPKIEYLDISHNPIKSLKNSVRSHSLQNLDASYLNMEALNKMDAFNMPGLRILNVSHNKNIKMMMLENYCWNVINLDVSNSESNYLKDFNIFCNLKILNASSNQIENIESNTFSNNVDLNFLNLSSNKITDVDESAFLNNKNLKIVDLSSNKINGLLFTYHLKQTINLNLSKNQITTLNGLVLKNCILLNLSKNKINDDIDMNLNERAPKLKIINLSFNNIQTVRRMESKSIDYIDLSYNHIEFVHFESFDNCYNLREINLIENKLKILDYRTFNDLISLKNLWLMRNPWSCDCFTREFKDLYEFLIVEKRFYDETDELLCVKTNKTFDNLDEGEEEISHRNSTPPPNYETAILLPKLTENNVREESRIISRNSLIVDNEVVTHVEEDN</sequence>
<dbReference type="EMBL" id="DS235848">
    <property type="protein sequence ID" value="EEB18545.1"/>
    <property type="molecule type" value="Genomic_DNA"/>
</dbReference>
<dbReference type="AlphaFoldDB" id="E0VYT9"/>
<dbReference type="InterPro" id="IPR003591">
    <property type="entry name" value="Leu-rich_rpt_typical-subtyp"/>
</dbReference>
<dbReference type="Pfam" id="PF13855">
    <property type="entry name" value="LRR_8"/>
    <property type="match status" value="3"/>
</dbReference>
<dbReference type="HOGENOM" id="CLU_543273_0_0_1"/>
<dbReference type="InterPro" id="IPR001611">
    <property type="entry name" value="Leu-rich_rpt"/>
</dbReference>
<dbReference type="OMA" id="FSCHINS"/>
<dbReference type="Gene3D" id="3.80.10.10">
    <property type="entry name" value="Ribonuclease Inhibitor"/>
    <property type="match status" value="5"/>
</dbReference>
<keyword evidence="5" id="KW-1185">Reference proteome</keyword>
<evidence type="ECO:0000313" key="4">
    <source>
        <dbReference type="EnsemblMetazoa" id="PHUM519260-PA"/>
    </source>
</evidence>
<name>E0VYT9_PEDHC</name>
<dbReference type="EMBL" id="AAZO01006308">
    <property type="status" value="NOT_ANNOTATED_CDS"/>
    <property type="molecule type" value="Genomic_DNA"/>
</dbReference>
<dbReference type="GeneID" id="8233268"/>
<dbReference type="PROSITE" id="PS51450">
    <property type="entry name" value="LRR"/>
    <property type="match status" value="3"/>
</dbReference>
<dbReference type="KEGG" id="phu:Phum_PHUM519260"/>
<evidence type="ECO:0000256" key="2">
    <source>
        <dbReference type="ARBA" id="ARBA00022737"/>
    </source>
</evidence>
<dbReference type="SMART" id="SM00369">
    <property type="entry name" value="LRR_TYP"/>
    <property type="match status" value="5"/>
</dbReference>